<evidence type="ECO:0000256" key="4">
    <source>
        <dbReference type="PROSITE-ProRule" id="PRU01161"/>
    </source>
</evidence>
<evidence type="ECO:0000259" key="6">
    <source>
        <dbReference type="PROSITE" id="PS51635"/>
    </source>
</evidence>
<dbReference type="EMBL" id="JAQMWT010000122">
    <property type="protein sequence ID" value="KAJ8610031.1"/>
    <property type="molecule type" value="Genomic_DNA"/>
</dbReference>
<comment type="caution">
    <text evidence="4">Lacks conserved residue(s) required for the propagation of feature annotation.</text>
</comment>
<feature type="region of interest" description="Disordered" evidence="5">
    <location>
        <begin position="344"/>
        <end position="400"/>
    </location>
</feature>
<keyword evidence="8" id="KW-1185">Reference proteome</keyword>
<feature type="compositionally biased region" description="Polar residues" evidence="5">
    <location>
        <begin position="544"/>
        <end position="553"/>
    </location>
</feature>
<evidence type="ECO:0000313" key="8">
    <source>
        <dbReference type="Proteomes" id="UP001230188"/>
    </source>
</evidence>
<feature type="short sequence motif" description="GXSXG" evidence="4">
    <location>
        <begin position="276"/>
        <end position="280"/>
    </location>
</feature>
<feature type="active site" description="Proton acceptor" evidence="4">
    <location>
        <position position="540"/>
    </location>
</feature>
<protein>
    <recommendedName>
        <fullName evidence="6">PNPLA domain-containing protein</fullName>
    </recommendedName>
</protein>
<dbReference type="InterPro" id="IPR050301">
    <property type="entry name" value="NTE"/>
</dbReference>
<dbReference type="InterPro" id="IPR002641">
    <property type="entry name" value="PNPLA_dom"/>
</dbReference>
<feature type="domain" description="PNPLA" evidence="6">
    <location>
        <begin position="245"/>
        <end position="553"/>
    </location>
</feature>
<evidence type="ECO:0000256" key="5">
    <source>
        <dbReference type="SAM" id="MobiDB-lite"/>
    </source>
</evidence>
<dbReference type="GO" id="GO:0016042">
    <property type="term" value="P:lipid catabolic process"/>
    <property type="evidence" value="ECO:0007669"/>
    <property type="project" value="UniProtKB-UniRule"/>
</dbReference>
<dbReference type="PANTHER" id="PTHR14226">
    <property type="entry name" value="NEUROPATHY TARGET ESTERASE/SWISS CHEESE D.MELANOGASTER"/>
    <property type="match status" value="1"/>
</dbReference>
<feature type="compositionally biased region" description="Polar residues" evidence="5">
    <location>
        <begin position="944"/>
        <end position="955"/>
    </location>
</feature>
<evidence type="ECO:0000256" key="2">
    <source>
        <dbReference type="ARBA" id="ARBA00022963"/>
    </source>
</evidence>
<dbReference type="PROSITE" id="PS51635">
    <property type="entry name" value="PNPLA"/>
    <property type="match status" value="1"/>
</dbReference>
<organism evidence="7 8">
    <name type="scientific">Chrysophaeum taylorii</name>
    <dbReference type="NCBI Taxonomy" id="2483200"/>
    <lineage>
        <taxon>Eukaryota</taxon>
        <taxon>Sar</taxon>
        <taxon>Stramenopiles</taxon>
        <taxon>Ochrophyta</taxon>
        <taxon>Pelagophyceae</taxon>
        <taxon>Pelagomonadales</taxon>
        <taxon>Pelagomonadaceae</taxon>
        <taxon>Chrysophaeum</taxon>
    </lineage>
</organism>
<reference evidence="7" key="1">
    <citation type="submission" date="2023-01" db="EMBL/GenBank/DDBJ databases">
        <title>Metagenome sequencing of chrysophaentin producing Chrysophaeum taylorii.</title>
        <authorList>
            <person name="Davison J."/>
            <person name="Bewley C."/>
        </authorList>
    </citation>
    <scope>NUCLEOTIDE SEQUENCE</scope>
    <source>
        <strain evidence="7">NIES-1699</strain>
    </source>
</reference>
<keyword evidence="3 4" id="KW-0443">Lipid metabolism</keyword>
<evidence type="ECO:0000256" key="3">
    <source>
        <dbReference type="ARBA" id="ARBA00023098"/>
    </source>
</evidence>
<comment type="caution">
    <text evidence="7">The sequence shown here is derived from an EMBL/GenBank/DDBJ whole genome shotgun (WGS) entry which is preliminary data.</text>
</comment>
<proteinExistence type="predicted"/>
<name>A0AAD7ULH1_9STRA</name>
<dbReference type="InterPro" id="IPR021771">
    <property type="entry name" value="Triacylglycerol_lipase_N"/>
</dbReference>
<feature type="region of interest" description="Disordered" evidence="5">
    <location>
        <begin position="849"/>
        <end position="885"/>
    </location>
</feature>
<dbReference type="Pfam" id="PF01734">
    <property type="entry name" value="Patatin"/>
    <property type="match status" value="1"/>
</dbReference>
<dbReference type="Pfam" id="PF11815">
    <property type="entry name" value="DUF3336"/>
    <property type="match status" value="1"/>
</dbReference>
<dbReference type="SUPFAM" id="SSF52151">
    <property type="entry name" value="FabD/lysophospholipase-like"/>
    <property type="match status" value="1"/>
</dbReference>
<accession>A0AAD7ULH1</accession>
<dbReference type="InterPro" id="IPR016035">
    <property type="entry name" value="Acyl_Trfase/lysoPLipase"/>
</dbReference>
<feature type="region of interest" description="Disordered" evidence="5">
    <location>
        <begin position="531"/>
        <end position="561"/>
    </location>
</feature>
<dbReference type="GO" id="GO:0004806">
    <property type="term" value="F:triacylglycerol lipase activity"/>
    <property type="evidence" value="ECO:0007669"/>
    <property type="project" value="InterPro"/>
</dbReference>
<keyword evidence="1 4" id="KW-0378">Hydrolase</keyword>
<feature type="active site" description="Nucleophile" evidence="4">
    <location>
        <position position="278"/>
    </location>
</feature>
<evidence type="ECO:0000313" key="7">
    <source>
        <dbReference type="EMBL" id="KAJ8610031.1"/>
    </source>
</evidence>
<feature type="region of interest" description="Disordered" evidence="5">
    <location>
        <begin position="924"/>
        <end position="963"/>
    </location>
</feature>
<dbReference type="Gene3D" id="3.40.1090.10">
    <property type="entry name" value="Cytosolic phospholipase A2 catalytic domain"/>
    <property type="match status" value="2"/>
</dbReference>
<feature type="compositionally biased region" description="Polar residues" evidence="5">
    <location>
        <begin position="924"/>
        <end position="935"/>
    </location>
</feature>
<gene>
    <name evidence="7" type="ORF">CTAYLR_006647</name>
</gene>
<evidence type="ECO:0000256" key="1">
    <source>
        <dbReference type="ARBA" id="ARBA00022801"/>
    </source>
</evidence>
<dbReference type="AlphaFoldDB" id="A0AAD7ULH1"/>
<keyword evidence="2 4" id="KW-0442">Lipid degradation</keyword>
<sequence length="963" mass="104781">MAIIHGARWDLVEFSLPAVSRVATTWWSAVGPRVVDGVLRLAPQLERWVWDAAELALGPKRAFRQLALACCVQCAIVWWQLVQRRRRRRGAADPYETLTDRLARATSLDVWLRAAAALDEADGALEWRSVGGVGEKFLDARALRGAARRLRSVLATPTDDGEGRVHAAMYALRGGALLARDAHGMGEPRLFERARTGGPKLLDEYLDAALRAVDFVERASDSSVPTDARLAFFNECRHTHGRTALLLSGGAGLGAYHLGVVSALREARMLPRVISGASAGSIVAATVCCRTDSELAAIFHAVLQMGDADDDYNDYHGGPAVDAVEGDPIFRLDFFRWRSSSNTLSLDEDDDAPRRRRSSGISSSRQASTVIPEEHTAECPVEDDDDDGRRRGDRKDDDDEEALFQAVATDRDDDKAWLLDVTPREMSSDPSALMCGDHLANVIRTNAGGDYTFQEAFDRTGKILNIPVREHDPTAQTGRVKAAAAPRLLNYLTAPHVVVWSASRASCAVPGVFAPAPLLVRERDGSLCFEDDTTRSRGGDDGVNTANGTSAASSRRKRSGHRTVYVDGSMGADLPMETMRTLFNCNHFICSQTNVHAAVLGDSALRLVGATAPGVRQPPAKAFSAHASLAVQSFDAAHAVLRFVKTMLKTWVRAGTALAAELLTSREKVVADERATSAGWWERLVPWQFAGWALAVMTQPYEGRPQDVTIVPWAGHLSVFGSFIKAFDNPCRGEPIADVMEAGRKNTWNELAKIKAHTAVEFALERAVQRLRLALFRQREPVQTAAAAALETKDAVGRTPSFYTSPSLLQLSGLAVVDPVVNVDDGCSRAPSPAPTLPQLHEQLQLDADTTNGGTGLLRDASFSSRRRPRAASADDLATSRGVVAPDHHDNSFIVKTSTMANFYYRKPPSVRSRSDDKLAYQANNRKNNNTSPLLQPSWPPPTQTNLEKQASVTSDVDGGNFF</sequence>
<dbReference type="PANTHER" id="PTHR14226:SF10">
    <property type="entry name" value="TRIACYLGLYCEROL LIPASE 4-RELATED"/>
    <property type="match status" value="1"/>
</dbReference>
<dbReference type="Proteomes" id="UP001230188">
    <property type="component" value="Unassembled WGS sequence"/>
</dbReference>